<dbReference type="WBParaSite" id="OFLC_0000991101-mRNA-1">
    <property type="protein sequence ID" value="OFLC_0000991101-mRNA-1"/>
    <property type="gene ID" value="OFLC_0000991101"/>
</dbReference>
<evidence type="ECO:0000313" key="1">
    <source>
        <dbReference type="EMBL" id="VDO64394.1"/>
    </source>
</evidence>
<dbReference type="STRING" id="387005.A0A183HR00"/>
<proteinExistence type="predicted"/>
<gene>
    <name evidence="1" type="ORF">OFLC_LOCUS9913</name>
</gene>
<accession>A0A183HR00</accession>
<protein>
    <submittedName>
        <fullName evidence="3">ANK_REP_REGION domain-containing protein</fullName>
    </submittedName>
</protein>
<dbReference type="Proteomes" id="UP000267606">
    <property type="component" value="Unassembled WGS sequence"/>
</dbReference>
<keyword evidence="2" id="KW-1185">Reference proteome</keyword>
<organism evidence="3">
    <name type="scientific">Onchocerca flexuosa</name>
    <dbReference type="NCBI Taxonomy" id="387005"/>
    <lineage>
        <taxon>Eukaryota</taxon>
        <taxon>Metazoa</taxon>
        <taxon>Ecdysozoa</taxon>
        <taxon>Nematoda</taxon>
        <taxon>Chromadorea</taxon>
        <taxon>Rhabditida</taxon>
        <taxon>Spirurina</taxon>
        <taxon>Spiruromorpha</taxon>
        <taxon>Filarioidea</taxon>
        <taxon>Onchocercidae</taxon>
        <taxon>Onchocerca</taxon>
    </lineage>
</organism>
<reference evidence="3" key="1">
    <citation type="submission" date="2016-06" db="UniProtKB">
        <authorList>
            <consortium name="WormBaseParasite"/>
        </authorList>
    </citation>
    <scope>IDENTIFICATION</scope>
</reference>
<name>A0A183HR00_9BILA</name>
<evidence type="ECO:0000313" key="3">
    <source>
        <dbReference type="WBParaSite" id="OFLC_0000991101-mRNA-1"/>
    </source>
</evidence>
<evidence type="ECO:0000313" key="2">
    <source>
        <dbReference type="Proteomes" id="UP000267606"/>
    </source>
</evidence>
<sequence>MCFLIAQGADPQIRDRSGCIPFESVTEPTLKSLFEQYVACRPSMKR</sequence>
<dbReference type="AlphaFoldDB" id="A0A183HR00"/>
<dbReference type="EMBL" id="UZAJ01012667">
    <property type="protein sequence ID" value="VDO64394.1"/>
    <property type="molecule type" value="Genomic_DNA"/>
</dbReference>
<reference evidence="1 2" key="2">
    <citation type="submission" date="2018-11" db="EMBL/GenBank/DDBJ databases">
        <authorList>
            <consortium name="Pathogen Informatics"/>
        </authorList>
    </citation>
    <scope>NUCLEOTIDE SEQUENCE [LARGE SCALE GENOMIC DNA]</scope>
</reference>